<dbReference type="KEGG" id="suam:BOO69_20025"/>
<dbReference type="OrthoDB" id="9125135at2"/>
<sequence>MSDNDPHAQDRTFDIVDVDVRAWVETARANPTLYRDRQVTEIVLGAIGLAPSLSKTLVLKGGAVMALAFKSNRVTGDVDFTSMAEPADLTEKITAELNEILPSTAIKLGYLDLICRVQSVKKMPRAENFEDHEFPALKVKVGSATRGTAEAARLADGKASRVLDVEISFRDQVYAFQELNLHGAGVAVRAFTIHELIAEKFRALLQQITRKHKRNRRQDVYDIAFLIDEHDFGDADKTAILTTFIEKCRSRGIEVKPDSMDDPEIKQRAQADWETLALEIGDLPPFEERFALMRDLYVSLPWGGIKKDR</sequence>
<gene>
    <name evidence="1" type="ORF">BOO69_20025</name>
</gene>
<keyword evidence="1" id="KW-0614">Plasmid</keyword>
<evidence type="ECO:0000313" key="1">
    <source>
        <dbReference type="EMBL" id="APE45860.1"/>
    </source>
</evidence>
<organism evidence="1 2">
    <name type="scientific">Sulfitobacter alexandrii</name>
    <dbReference type="NCBI Taxonomy" id="1917485"/>
    <lineage>
        <taxon>Bacteria</taxon>
        <taxon>Pseudomonadati</taxon>
        <taxon>Pseudomonadota</taxon>
        <taxon>Alphaproteobacteria</taxon>
        <taxon>Rhodobacterales</taxon>
        <taxon>Roseobacteraceae</taxon>
        <taxon>Sulfitobacter</taxon>
    </lineage>
</organism>
<proteinExistence type="predicted"/>
<evidence type="ECO:0008006" key="3">
    <source>
        <dbReference type="Google" id="ProtNLM"/>
    </source>
</evidence>
<dbReference type="Proteomes" id="UP000181897">
    <property type="component" value="Plasmid unnamed3"/>
</dbReference>
<dbReference type="InterPro" id="IPR014942">
    <property type="entry name" value="AbiEii"/>
</dbReference>
<keyword evidence="2" id="KW-1185">Reference proteome</keyword>
<dbReference type="RefSeq" id="WP_071974173.1">
    <property type="nucleotide sequence ID" value="NZ_CP018079.1"/>
</dbReference>
<accession>A0A1J0WND0</accession>
<geneLocation type="plasmid" evidence="1 2">
    <name>unnamed3</name>
</geneLocation>
<dbReference type="EMBL" id="CP018079">
    <property type="protein sequence ID" value="APE45860.1"/>
    <property type="molecule type" value="Genomic_DNA"/>
</dbReference>
<dbReference type="Gene3D" id="3.10.450.620">
    <property type="entry name" value="JHP933, nucleotidyltransferase-like core domain"/>
    <property type="match status" value="1"/>
</dbReference>
<protein>
    <recommendedName>
        <fullName evidence="3">Nucleotidyl transferase AbiEii/AbiGii toxin family protein</fullName>
    </recommendedName>
</protein>
<dbReference type="AlphaFoldDB" id="A0A1J0WND0"/>
<name>A0A1J0WND0_9RHOB</name>
<evidence type="ECO:0000313" key="2">
    <source>
        <dbReference type="Proteomes" id="UP000181897"/>
    </source>
</evidence>
<dbReference type="Pfam" id="PF08843">
    <property type="entry name" value="AbiEii"/>
    <property type="match status" value="1"/>
</dbReference>
<reference evidence="1 2" key="1">
    <citation type="submission" date="2016-11" db="EMBL/GenBank/DDBJ databases">
        <title>Complete genome sequence of Sulfitobacter sp. AM1-D1, a toxic bacteria associated with marine dinoflagellate Alexandrium minutum in East China Sea.</title>
        <authorList>
            <person name="Yang Q."/>
            <person name="Zhang X."/>
            <person name="Tian X."/>
        </authorList>
    </citation>
    <scope>NUCLEOTIDE SEQUENCE [LARGE SCALE GENOMIC DNA]</scope>
    <source>
        <strain evidence="1 2">AM1-D1</strain>
        <plasmid evidence="1 2">unnamed3</plasmid>
    </source>
</reference>